<dbReference type="EMBL" id="BOVJ01000242">
    <property type="protein sequence ID" value="GIQ67028.1"/>
    <property type="molecule type" value="Genomic_DNA"/>
</dbReference>
<comment type="caution">
    <text evidence="1">The sequence shown here is derived from an EMBL/GenBank/DDBJ whole genome shotgun (WGS) entry which is preliminary data.</text>
</comment>
<proteinExistence type="predicted"/>
<accession>A0ABQ4NFJ4</accession>
<dbReference type="RefSeq" id="WP_244863853.1">
    <property type="nucleotide sequence ID" value="NZ_BOVJ01000242.1"/>
</dbReference>
<gene>
    <name evidence="1" type="ORF">PACILC2_55960</name>
</gene>
<evidence type="ECO:0000313" key="1">
    <source>
        <dbReference type="EMBL" id="GIQ67028.1"/>
    </source>
</evidence>
<protein>
    <submittedName>
        <fullName evidence="1">Uncharacterized protein</fullName>
    </submittedName>
</protein>
<sequence length="92" mass="10242">MTPELGRLLFANLVSTLFKLLNALNLKYEDMFGSARKPLESINEAGSVEELYRNVCAMFEKVCLHVQEQRGDAAAVMLEKSKATSTSIMATR</sequence>
<reference evidence="1 2" key="1">
    <citation type="submission" date="2021-04" db="EMBL/GenBank/DDBJ databases">
        <title>Draft genome sequence of Paenibacillus cisolokensis, LC2-13A.</title>
        <authorList>
            <person name="Uke A."/>
            <person name="Chhe C."/>
            <person name="Baramee S."/>
            <person name="Kosugi A."/>
        </authorList>
    </citation>
    <scope>NUCLEOTIDE SEQUENCE [LARGE SCALE GENOMIC DNA]</scope>
    <source>
        <strain evidence="1 2">LC2-13A</strain>
    </source>
</reference>
<evidence type="ECO:0000313" key="2">
    <source>
        <dbReference type="Proteomes" id="UP000680304"/>
    </source>
</evidence>
<dbReference type="Proteomes" id="UP000680304">
    <property type="component" value="Unassembled WGS sequence"/>
</dbReference>
<name>A0ABQ4NFJ4_9BACL</name>
<organism evidence="1 2">
    <name type="scientific">Paenibacillus cisolokensis</name>
    <dbReference type="NCBI Taxonomy" id="1658519"/>
    <lineage>
        <taxon>Bacteria</taxon>
        <taxon>Bacillati</taxon>
        <taxon>Bacillota</taxon>
        <taxon>Bacilli</taxon>
        <taxon>Bacillales</taxon>
        <taxon>Paenibacillaceae</taxon>
        <taxon>Paenibacillus</taxon>
    </lineage>
</organism>
<keyword evidence="2" id="KW-1185">Reference proteome</keyword>